<dbReference type="EMBL" id="MT143938">
    <property type="protein sequence ID" value="QJH93009.1"/>
    <property type="molecule type" value="Genomic_DNA"/>
</dbReference>
<accession>A0A6M3X5Q7</accession>
<reference evidence="1" key="1">
    <citation type="submission" date="2020-03" db="EMBL/GenBank/DDBJ databases">
        <title>The deep terrestrial virosphere.</title>
        <authorList>
            <person name="Holmfeldt K."/>
            <person name="Nilsson E."/>
            <person name="Simone D."/>
            <person name="Lopez-Fernandez M."/>
            <person name="Wu X."/>
            <person name="de Brujin I."/>
            <person name="Lundin D."/>
            <person name="Andersson A."/>
            <person name="Bertilsson S."/>
            <person name="Dopson M."/>
        </authorList>
    </citation>
    <scope>NUCLEOTIDE SEQUENCE</scope>
    <source>
        <strain evidence="1">MM171B02486</strain>
    </source>
</reference>
<name>A0A6M3X5Q7_9ZZZZ</name>
<dbReference type="AlphaFoldDB" id="A0A6M3X5Q7"/>
<organism evidence="1">
    <name type="scientific">viral metagenome</name>
    <dbReference type="NCBI Taxonomy" id="1070528"/>
    <lineage>
        <taxon>unclassified sequences</taxon>
        <taxon>metagenomes</taxon>
        <taxon>organismal metagenomes</taxon>
    </lineage>
</organism>
<proteinExistence type="predicted"/>
<protein>
    <submittedName>
        <fullName evidence="1">Uncharacterized protein</fullName>
    </submittedName>
</protein>
<evidence type="ECO:0000313" key="1">
    <source>
        <dbReference type="EMBL" id="QJH93009.1"/>
    </source>
</evidence>
<sequence>MSIETLPSDAELGEAAEAFLDARAEERRVRHALVQLMRKRDERTLIHGNTVIIGEGQMSNALKVERHLRTDGYRRGAAAEQ</sequence>
<gene>
    <name evidence="1" type="ORF">MM171B02486_0009</name>
</gene>